<reference evidence="5" key="1">
    <citation type="submission" date="2016-10" db="EMBL/GenBank/DDBJ databases">
        <authorList>
            <person name="Varghese N."/>
            <person name="Submissions S."/>
        </authorList>
    </citation>
    <scope>NUCLEOTIDE SEQUENCE [LARGE SCALE GENOMIC DNA]</scope>
    <source>
        <strain evidence="5">NLAE-zl-G277</strain>
    </source>
</reference>
<dbReference type="SUPFAM" id="SSF69360">
    <property type="entry name" value="Cell wall binding repeat"/>
    <property type="match status" value="1"/>
</dbReference>
<sequence>MRVSKRIAALVLAAGLAVAGSMTAFAQEFTVHFEGIFSSGLEDTGTTMSSEYENPFSGTLYNLYDENTTITMDQSRTYGMSGNPSIYWGYLDGGRFVMVDSFEKEDFMGYPMYVGIQADKAYPVINPEQLAKDKADGSAYSKTYVLLIDGVESTSYSNVCLGYFFKLKQGSAAAGTAEWKQDAVGWWWDNGDGTYPVNQWKEISGKFYYFGSDGYMLHDTTTPDGYTVDGNGVWVEN</sequence>
<dbReference type="GeneID" id="93281809"/>
<dbReference type="InterPro" id="IPR018337">
    <property type="entry name" value="Cell_wall/Cho-bd_repeat"/>
</dbReference>
<keyword evidence="3" id="KW-0732">Signal</keyword>
<evidence type="ECO:0000313" key="4">
    <source>
        <dbReference type="EMBL" id="SEU00247.1"/>
    </source>
</evidence>
<evidence type="ECO:0000256" key="3">
    <source>
        <dbReference type="SAM" id="SignalP"/>
    </source>
</evidence>
<accession>A0A1I0IUR1</accession>
<feature type="signal peptide" evidence="3">
    <location>
        <begin position="1"/>
        <end position="26"/>
    </location>
</feature>
<dbReference type="PROSITE" id="PS51170">
    <property type="entry name" value="CW"/>
    <property type="match status" value="1"/>
</dbReference>
<dbReference type="STRING" id="460384.SAMN05216313_12376"/>
<keyword evidence="1" id="KW-0677">Repeat</keyword>
<name>A0A1I0IUR1_9FIRM</name>
<dbReference type="Pfam" id="PF19085">
    <property type="entry name" value="Choline_bind_2"/>
    <property type="match status" value="1"/>
</dbReference>
<dbReference type="RefSeq" id="WP_092367670.1">
    <property type="nucleotide sequence ID" value="NZ_DAINWJ010000568.1"/>
</dbReference>
<dbReference type="EMBL" id="FOIM01000023">
    <property type="protein sequence ID" value="SEU00247.1"/>
    <property type="molecule type" value="Genomic_DNA"/>
</dbReference>
<evidence type="ECO:0000256" key="2">
    <source>
        <dbReference type="PROSITE-ProRule" id="PRU00591"/>
    </source>
</evidence>
<proteinExistence type="predicted"/>
<organism evidence="4 5">
    <name type="scientific">Enterocloster lavalensis</name>
    <dbReference type="NCBI Taxonomy" id="460384"/>
    <lineage>
        <taxon>Bacteria</taxon>
        <taxon>Bacillati</taxon>
        <taxon>Bacillota</taxon>
        <taxon>Clostridia</taxon>
        <taxon>Lachnospirales</taxon>
        <taxon>Lachnospiraceae</taxon>
        <taxon>Enterocloster</taxon>
    </lineage>
</organism>
<dbReference type="AlphaFoldDB" id="A0A1I0IUR1"/>
<dbReference type="Gene3D" id="2.10.270.10">
    <property type="entry name" value="Cholin Binding"/>
    <property type="match status" value="1"/>
</dbReference>
<dbReference type="Proteomes" id="UP000198508">
    <property type="component" value="Unassembled WGS sequence"/>
</dbReference>
<evidence type="ECO:0000256" key="1">
    <source>
        <dbReference type="ARBA" id="ARBA00022737"/>
    </source>
</evidence>
<feature type="chain" id="PRO_5044372598" evidence="3">
    <location>
        <begin position="27"/>
        <end position="237"/>
    </location>
</feature>
<protein>
    <submittedName>
        <fullName evidence="4">Putative cell wall binding repeat-containing protein</fullName>
    </submittedName>
</protein>
<gene>
    <name evidence="4" type="ORF">SAMN05216313_12376</name>
</gene>
<feature type="repeat" description="Cell wall-binding" evidence="2">
    <location>
        <begin position="197"/>
        <end position="216"/>
    </location>
</feature>
<keyword evidence="5" id="KW-1185">Reference proteome</keyword>
<evidence type="ECO:0000313" key="5">
    <source>
        <dbReference type="Proteomes" id="UP000198508"/>
    </source>
</evidence>